<organism evidence="2 3">
    <name type="scientific">Gluconacetobacter aggeris</name>
    <dbReference type="NCBI Taxonomy" id="1286186"/>
    <lineage>
        <taxon>Bacteria</taxon>
        <taxon>Pseudomonadati</taxon>
        <taxon>Pseudomonadota</taxon>
        <taxon>Alphaproteobacteria</taxon>
        <taxon>Acetobacterales</taxon>
        <taxon>Acetobacteraceae</taxon>
        <taxon>Gluconacetobacter</taxon>
    </lineage>
</organism>
<dbReference type="Proteomes" id="UP000559860">
    <property type="component" value="Unassembled WGS sequence"/>
</dbReference>
<dbReference type="InterPro" id="IPR027373">
    <property type="entry name" value="RHH_dom"/>
</dbReference>
<dbReference type="InterPro" id="IPR038268">
    <property type="entry name" value="RHH_sf"/>
</dbReference>
<keyword evidence="3" id="KW-1185">Reference proteome</keyword>
<gene>
    <name evidence="2" type="ORF">HLH36_12320</name>
</gene>
<feature type="domain" description="Ribbon-helix-helix" evidence="1">
    <location>
        <begin position="6"/>
        <end position="67"/>
    </location>
</feature>
<dbReference type="AlphaFoldDB" id="A0A7W4IUF7"/>
<dbReference type="RefSeq" id="WP_182986655.1">
    <property type="nucleotide sequence ID" value="NZ_JABEQD010000008.1"/>
</dbReference>
<dbReference type="Pfam" id="PF13467">
    <property type="entry name" value="RHH_4"/>
    <property type="match status" value="1"/>
</dbReference>
<name>A0A7W4IUF7_9PROT</name>
<dbReference type="EMBL" id="JABEQD010000008">
    <property type="protein sequence ID" value="MBB2169133.1"/>
    <property type="molecule type" value="Genomic_DNA"/>
</dbReference>
<dbReference type="Gene3D" id="1.10.3990.20">
    <property type="entry name" value="protein bp1543"/>
    <property type="match status" value="1"/>
</dbReference>
<comment type="caution">
    <text evidence="2">The sequence shown here is derived from an EMBL/GenBank/DDBJ whole genome shotgun (WGS) entry which is preliminary data.</text>
</comment>
<accession>A0A7W4IUF7</accession>
<reference evidence="2 3" key="1">
    <citation type="submission" date="2020-04" db="EMBL/GenBank/DDBJ databases">
        <title>Description of novel Gluconacetobacter.</title>
        <authorList>
            <person name="Sombolestani A."/>
        </authorList>
    </citation>
    <scope>NUCLEOTIDE SEQUENCE [LARGE SCALE GENOMIC DNA]</scope>
    <source>
        <strain evidence="2 3">LMG 27801</strain>
    </source>
</reference>
<evidence type="ECO:0000259" key="1">
    <source>
        <dbReference type="Pfam" id="PF13467"/>
    </source>
</evidence>
<sequence>MSGGLVKRSLILSGHRTSVALEPEFWAALERMARARGLGLPALIAGIDTARDPVRPLASALRVAALHAAQARADLGGTPHAC</sequence>
<protein>
    <submittedName>
        <fullName evidence="2">Ribbon-helix-helix domain-containing protein</fullName>
    </submittedName>
</protein>
<proteinExistence type="predicted"/>
<evidence type="ECO:0000313" key="3">
    <source>
        <dbReference type="Proteomes" id="UP000559860"/>
    </source>
</evidence>
<evidence type="ECO:0000313" key="2">
    <source>
        <dbReference type="EMBL" id="MBB2169133.1"/>
    </source>
</evidence>